<dbReference type="AGR" id="WB:WBGene00017074"/>
<organism evidence="1 2">
    <name type="scientific">Caenorhabditis elegans</name>
    <dbReference type="NCBI Taxonomy" id="6239"/>
    <lineage>
        <taxon>Eukaryota</taxon>
        <taxon>Metazoa</taxon>
        <taxon>Ecdysozoa</taxon>
        <taxon>Nematoda</taxon>
        <taxon>Chromadorea</taxon>
        <taxon>Rhabditida</taxon>
        <taxon>Rhabditina</taxon>
        <taxon>Rhabditomorpha</taxon>
        <taxon>Rhabditoidea</taxon>
        <taxon>Rhabditidae</taxon>
        <taxon>Peloderinae</taxon>
        <taxon>Caenorhabditis</taxon>
    </lineage>
</organism>
<protein>
    <submittedName>
        <fullName evidence="1">ELYS domain-containing protein</fullName>
    </submittedName>
</protein>
<dbReference type="InParanoid" id="H2KZJ8"/>
<dbReference type="KEGG" id="cel:CELE_D2096.7"/>
<dbReference type="eggNOG" id="ENOG502TG90">
    <property type="taxonomic scope" value="Eukaryota"/>
</dbReference>
<dbReference type="RefSeq" id="NP_001040933.1">
    <property type="nucleotide sequence ID" value="NM_001047468.1"/>
</dbReference>
<dbReference type="ExpressionAtlas" id="H2KZJ8">
    <property type="expression patterns" value="baseline and differential"/>
</dbReference>
<dbReference type="CTD" id="177635"/>
<dbReference type="FunCoup" id="H2KZJ8">
    <property type="interactions" value="7"/>
</dbReference>
<gene>
    <name evidence="1" type="ORF">CELE_D2096.7</name>
    <name evidence="1 3" type="ORF">D2096.7</name>
</gene>
<dbReference type="EMBL" id="BX284604">
    <property type="protein sequence ID" value="CCD68512.1"/>
    <property type="molecule type" value="Genomic_DNA"/>
</dbReference>
<evidence type="ECO:0000313" key="3">
    <source>
        <dbReference type="WormBase" id="D2096.7b"/>
    </source>
</evidence>
<evidence type="ECO:0000313" key="2">
    <source>
        <dbReference type="Proteomes" id="UP000001940"/>
    </source>
</evidence>
<evidence type="ECO:0000313" key="1">
    <source>
        <dbReference type="EMBL" id="CCD68512.1"/>
    </source>
</evidence>
<dbReference type="Proteomes" id="UP000001940">
    <property type="component" value="Chromosome IV"/>
</dbReference>
<dbReference type="GeneID" id="177635"/>
<dbReference type="Bgee" id="WBGene00017074">
    <property type="expression patterns" value="Expressed in germ line (C elegans) and 4 other cell types or tissues"/>
</dbReference>
<dbReference type="OMA" id="ISYDCEV"/>
<sequence length="349" mass="39921">MLDGYQLLLKAQCSESLDLLGLSQAEILIIIENERRYDVKTRLCERIAFLIYQDSNFGRLPHNSSEVFASINRLCKSMPTGFSFEGRYSNYDPETFVGPSTTSDTLQNFPNHSLERILCATLLSTSEEDLPSLLDSIFSQKYPTTATLTQKLLDNDERFLTCTLALLPLIETLPTSSIFHPVSVFLEAMHLISYDCEVVIDWLNSELASSSLILRILKSNCHDKNRNCWMSYSPIINEAALSDIQRKQISPLIKAAPSIQYPKVTLKITEIVGDQEMTKTMKFQGSESKRMCSHKHPTILKNTGSFGKWVNMVVEVRERLRRLLSAKLLPKKFDIILKWCDKFWDIYVK</sequence>
<reference evidence="1 2" key="1">
    <citation type="journal article" date="1998" name="Science">
        <title>Genome sequence of the nematode C. elegans: a platform for investigating biology.</title>
        <authorList>
            <consortium name="The C. elegans sequencing consortium"/>
            <person name="Sulson J.E."/>
            <person name="Waterston R."/>
        </authorList>
    </citation>
    <scope>NUCLEOTIDE SEQUENCE [LARGE SCALE GENOMIC DNA]</scope>
    <source>
        <strain evidence="1 2">Bristol N2</strain>
    </source>
</reference>
<proteinExistence type="predicted"/>
<dbReference type="AlphaFoldDB" id="H2KZJ8"/>
<name>H2KZJ8_CAEEL</name>
<dbReference type="WormBase" id="D2096.7b">
    <property type="protein sequence ID" value="CE39238"/>
    <property type="gene ID" value="WBGene00017074"/>
</dbReference>
<keyword evidence="2" id="KW-1185">Reference proteome</keyword>
<accession>H2KZJ8</accession>
<dbReference type="OrthoDB" id="5849727at2759"/>
<dbReference type="PaxDb" id="6239-D2096.7b"/>